<feature type="transmembrane region" description="Helical" evidence="1">
    <location>
        <begin position="6"/>
        <end position="26"/>
    </location>
</feature>
<proteinExistence type="predicted"/>
<accession>A0A0B5ALF4</accession>
<dbReference type="HOGENOM" id="CLU_3311097_0_0_9"/>
<organism evidence="2 3">
    <name type="scientific">Jeotgalibacillus malaysiensis</name>
    <dbReference type="NCBI Taxonomy" id="1508404"/>
    <lineage>
        <taxon>Bacteria</taxon>
        <taxon>Bacillati</taxon>
        <taxon>Bacillota</taxon>
        <taxon>Bacilli</taxon>
        <taxon>Bacillales</taxon>
        <taxon>Caryophanaceae</taxon>
        <taxon>Jeotgalibacillus</taxon>
    </lineage>
</organism>
<dbReference type="BioCyc" id="JESP1508404:G14D9-9447-MONOMER"/>
<dbReference type="Proteomes" id="UP000031449">
    <property type="component" value="Chromosome"/>
</dbReference>
<keyword evidence="1" id="KW-0812">Transmembrane</keyword>
<sequence length="39" mass="4513">MELVSDTGTFIMMAFGAVFYLIRILLTEKYQRKTVQGLK</sequence>
<keyword evidence="1" id="KW-1133">Transmembrane helix</keyword>
<dbReference type="KEGG" id="jeo:JMA_02300"/>
<gene>
    <name evidence="2" type="ORF">JMA_02300</name>
</gene>
<protein>
    <submittedName>
        <fullName evidence="2">Uncharacterized protein</fullName>
    </submittedName>
</protein>
<name>A0A0B5ALF4_9BACL</name>
<evidence type="ECO:0000313" key="2">
    <source>
        <dbReference type="EMBL" id="AJD89547.1"/>
    </source>
</evidence>
<dbReference type="AlphaFoldDB" id="A0A0B5ALF4"/>
<dbReference type="EMBL" id="CP009416">
    <property type="protein sequence ID" value="AJD89547.1"/>
    <property type="molecule type" value="Genomic_DNA"/>
</dbReference>
<evidence type="ECO:0000313" key="3">
    <source>
        <dbReference type="Proteomes" id="UP000031449"/>
    </source>
</evidence>
<keyword evidence="3" id="KW-1185">Reference proteome</keyword>
<reference evidence="2 3" key="1">
    <citation type="submission" date="2014-08" db="EMBL/GenBank/DDBJ databases">
        <title>Complete genome of a marine bacteria Jeotgalibacillus malaysiensis.</title>
        <authorList>
            <person name="Yaakop A.S."/>
            <person name="Chan K.-G."/>
            <person name="Goh K.M."/>
        </authorList>
    </citation>
    <scope>NUCLEOTIDE SEQUENCE [LARGE SCALE GENOMIC DNA]</scope>
    <source>
        <strain evidence="2 3">D5</strain>
    </source>
</reference>
<keyword evidence="1" id="KW-0472">Membrane</keyword>
<evidence type="ECO:0000256" key="1">
    <source>
        <dbReference type="SAM" id="Phobius"/>
    </source>
</evidence>